<sequence length="62" mass="6849">MAPPSRRELHGLRIARLLSLASFFLSSKNGASSMATGVIASKKKPGHKFRSVTRCKTRHLEQ</sequence>
<accession>A3K9L4</accession>
<dbReference type="AlphaFoldDB" id="A3K9L4"/>
<reference evidence="1 2" key="1">
    <citation type="submission" date="2006-06" db="EMBL/GenBank/DDBJ databases">
        <authorList>
            <person name="Moran M.A."/>
            <person name="Ferriera S."/>
            <person name="Johnson J."/>
            <person name="Kravitz S."/>
            <person name="Beeson K."/>
            <person name="Sutton G."/>
            <person name="Rogers Y.-H."/>
            <person name="Friedman R."/>
            <person name="Frazier M."/>
            <person name="Venter J.C."/>
        </authorList>
    </citation>
    <scope>NUCLEOTIDE SEQUENCE [LARGE SCALE GENOMIC DNA]</scope>
    <source>
        <strain evidence="1 2">E-37</strain>
    </source>
</reference>
<comment type="caution">
    <text evidence="1">The sequence shown here is derived from an EMBL/GenBank/DDBJ whole genome shotgun (WGS) entry which is preliminary data.</text>
</comment>
<protein>
    <submittedName>
        <fullName evidence="1">Uncharacterized protein</fullName>
    </submittedName>
</protein>
<dbReference type="EMBL" id="AAYA01000018">
    <property type="protein sequence ID" value="EBA06158.1"/>
    <property type="molecule type" value="Genomic_DNA"/>
</dbReference>
<proteinExistence type="predicted"/>
<dbReference type="Proteomes" id="UP000005713">
    <property type="component" value="Unassembled WGS sequence"/>
</dbReference>
<evidence type="ECO:0000313" key="1">
    <source>
        <dbReference type="EMBL" id="EBA06158.1"/>
    </source>
</evidence>
<keyword evidence="2" id="KW-1185">Reference proteome</keyword>
<gene>
    <name evidence="1" type="ORF">SSE37_05867</name>
</gene>
<organism evidence="1 2">
    <name type="scientific">Sagittula stellata (strain ATCC 700073 / DSM 11524 / E-37)</name>
    <dbReference type="NCBI Taxonomy" id="388399"/>
    <lineage>
        <taxon>Bacteria</taxon>
        <taxon>Pseudomonadati</taxon>
        <taxon>Pseudomonadota</taxon>
        <taxon>Alphaproteobacteria</taxon>
        <taxon>Rhodobacterales</taxon>
        <taxon>Roseobacteraceae</taxon>
        <taxon>Sagittula</taxon>
    </lineage>
</organism>
<evidence type="ECO:0000313" key="2">
    <source>
        <dbReference type="Proteomes" id="UP000005713"/>
    </source>
</evidence>
<name>A3K9L4_SAGS3</name>